<dbReference type="Pfam" id="PF08240">
    <property type="entry name" value="ADH_N"/>
    <property type="match status" value="1"/>
</dbReference>
<dbReference type="Proteomes" id="UP000017820">
    <property type="component" value="Unassembled WGS sequence"/>
</dbReference>
<proteinExistence type="predicted"/>
<dbReference type="SUPFAM" id="SSF51735">
    <property type="entry name" value="NAD(P)-binding Rossmann-fold domains"/>
    <property type="match status" value="1"/>
</dbReference>
<evidence type="ECO:0000259" key="1">
    <source>
        <dbReference type="SMART" id="SM00829"/>
    </source>
</evidence>
<dbReference type="PATRIC" id="fig|1353533.3.peg.1135"/>
<dbReference type="SMART" id="SM00829">
    <property type="entry name" value="PKS_ER"/>
    <property type="match status" value="1"/>
</dbReference>
<evidence type="ECO:0000313" key="3">
    <source>
        <dbReference type="Proteomes" id="UP000017820"/>
    </source>
</evidence>
<gene>
    <name evidence="2" type="ORF">PL2TA16_00698</name>
</gene>
<dbReference type="PANTHER" id="PTHR43482:SF1">
    <property type="entry name" value="PROTEIN AST1-RELATED"/>
    <property type="match status" value="1"/>
</dbReference>
<dbReference type="GO" id="GO:0016491">
    <property type="term" value="F:oxidoreductase activity"/>
    <property type="evidence" value="ECO:0007669"/>
    <property type="project" value="InterPro"/>
</dbReference>
<dbReference type="Gene3D" id="3.40.50.720">
    <property type="entry name" value="NAD(P)-binding Rossmann-like Domain"/>
    <property type="match status" value="1"/>
</dbReference>
<dbReference type="InterPro" id="IPR052585">
    <property type="entry name" value="Lipid_raft_assoc_Zn_ADH"/>
</dbReference>
<dbReference type="InterPro" id="IPR013149">
    <property type="entry name" value="ADH-like_C"/>
</dbReference>
<dbReference type="Gene3D" id="3.90.180.10">
    <property type="entry name" value="Medium-chain alcohol dehydrogenases, catalytic domain"/>
    <property type="match status" value="1"/>
</dbReference>
<sequence length="348" mass="37804">MLANAPLLEKQVTMSTEQTKMKALELRSHGLDFDLVMSEQAMPEPSSNELLVAIEYVALNHLDARMARDGFSQWEYPHILGLDAVGTVVKAGKGVFPKAGARVLFNANLAQKGMLKEFAVVPNHAVSELPTDISPEVAVILPNAGMAALLAIEKLKLTEGDSLAINSAQGAVAHFAIQYAKQKGAQVFAFAQKEHHKRLRKLGADFAFDCESDSVCDQIKREIGPEGFDCILNTSGGDSFIEDLRHLRFCGRIACLNGFGHIPEELLFEKAPNIGVVSIGGAWLANNLCAQQHLCFMGQKLLADVKSGQLKVPDIELIEFSAQAVKDTLSCLLTSSCQKRPVIKIEHA</sequence>
<dbReference type="EMBL" id="AUSV01000013">
    <property type="protein sequence ID" value="ESP94698.1"/>
    <property type="molecule type" value="Genomic_DNA"/>
</dbReference>
<dbReference type="SUPFAM" id="SSF50129">
    <property type="entry name" value="GroES-like"/>
    <property type="match status" value="1"/>
</dbReference>
<accession>V4HY05</accession>
<organism evidence="2 3">
    <name type="scientific">Pseudoalteromonas luteoviolacea (strain 2ta16)</name>
    <dbReference type="NCBI Taxonomy" id="1353533"/>
    <lineage>
        <taxon>Bacteria</taxon>
        <taxon>Pseudomonadati</taxon>
        <taxon>Pseudomonadota</taxon>
        <taxon>Gammaproteobacteria</taxon>
        <taxon>Alteromonadales</taxon>
        <taxon>Pseudoalteromonadaceae</taxon>
        <taxon>Pseudoalteromonas</taxon>
    </lineage>
</organism>
<dbReference type="AlphaFoldDB" id="V4HY05"/>
<dbReference type="Pfam" id="PF00107">
    <property type="entry name" value="ADH_zinc_N"/>
    <property type="match status" value="1"/>
</dbReference>
<reference evidence="2 3" key="1">
    <citation type="submission" date="2013-07" db="EMBL/GenBank/DDBJ databases">
        <title>Draft genome sequence of Pseudoalteromonas luteoviolacea 2ta16.</title>
        <authorList>
            <person name="Allen E.E."/>
            <person name="Azam F."/>
            <person name="Podell S."/>
        </authorList>
    </citation>
    <scope>NUCLEOTIDE SEQUENCE [LARGE SCALE GENOMIC DNA]</scope>
    <source>
        <strain evidence="2 3">2ta16</strain>
    </source>
</reference>
<dbReference type="InterPro" id="IPR020843">
    <property type="entry name" value="ER"/>
</dbReference>
<dbReference type="InterPro" id="IPR011032">
    <property type="entry name" value="GroES-like_sf"/>
</dbReference>
<dbReference type="PANTHER" id="PTHR43482">
    <property type="entry name" value="PROTEIN AST1-RELATED"/>
    <property type="match status" value="1"/>
</dbReference>
<dbReference type="InterPro" id="IPR013154">
    <property type="entry name" value="ADH-like_N"/>
</dbReference>
<comment type="caution">
    <text evidence="2">The sequence shown here is derived from an EMBL/GenBank/DDBJ whole genome shotgun (WGS) entry which is preliminary data.</text>
</comment>
<dbReference type="InterPro" id="IPR036291">
    <property type="entry name" value="NAD(P)-bd_dom_sf"/>
</dbReference>
<name>V4HY05_PSEL2</name>
<protein>
    <submittedName>
        <fullName evidence="2">NADPH:quinone reductase related Zn-dependent oxidoreductase</fullName>
    </submittedName>
</protein>
<feature type="domain" description="Enoyl reductase (ER)" evidence="1">
    <location>
        <begin position="30"/>
        <end position="343"/>
    </location>
</feature>
<evidence type="ECO:0000313" key="2">
    <source>
        <dbReference type="EMBL" id="ESP94698.1"/>
    </source>
</evidence>